<evidence type="ECO:0000313" key="11">
    <source>
        <dbReference type="Proteomes" id="UP001165063"/>
    </source>
</evidence>
<dbReference type="CDD" id="cd17356">
    <property type="entry name" value="MFS_HXT"/>
    <property type="match status" value="1"/>
</dbReference>
<feature type="transmembrane region" description="Helical" evidence="8">
    <location>
        <begin position="575"/>
        <end position="598"/>
    </location>
</feature>
<feature type="transmembrane region" description="Helical" evidence="8">
    <location>
        <begin position="234"/>
        <end position="253"/>
    </location>
</feature>
<evidence type="ECO:0000256" key="1">
    <source>
        <dbReference type="ARBA" id="ARBA00004141"/>
    </source>
</evidence>
<dbReference type="Gene3D" id="1.20.1250.20">
    <property type="entry name" value="MFS general substrate transporter like domains"/>
    <property type="match status" value="1"/>
</dbReference>
<feature type="region of interest" description="Disordered" evidence="7">
    <location>
        <begin position="730"/>
        <end position="750"/>
    </location>
</feature>
<feature type="compositionally biased region" description="Low complexity" evidence="7">
    <location>
        <begin position="895"/>
        <end position="905"/>
    </location>
</feature>
<feature type="transmembrane region" description="Helical" evidence="8">
    <location>
        <begin position="265"/>
        <end position="286"/>
    </location>
</feature>
<dbReference type="InterPro" id="IPR005829">
    <property type="entry name" value="Sugar_transporter_CS"/>
</dbReference>
<dbReference type="OrthoDB" id="6612291at2759"/>
<evidence type="ECO:0000256" key="4">
    <source>
        <dbReference type="ARBA" id="ARBA00022692"/>
    </source>
</evidence>
<feature type="transmembrane region" description="Helical" evidence="8">
    <location>
        <begin position="480"/>
        <end position="501"/>
    </location>
</feature>
<feature type="transmembrane region" description="Helical" evidence="8">
    <location>
        <begin position="322"/>
        <end position="340"/>
    </location>
</feature>
<dbReference type="AlphaFoldDB" id="A0A9W6YWJ3"/>
<keyword evidence="4 8" id="KW-0812">Transmembrane</keyword>
<accession>A0A9W6YWJ3</accession>
<keyword evidence="11" id="KW-1185">Reference proteome</keyword>
<feature type="transmembrane region" description="Helical" evidence="8">
    <location>
        <begin position="352"/>
        <end position="373"/>
    </location>
</feature>
<dbReference type="InterPro" id="IPR020846">
    <property type="entry name" value="MFS_dom"/>
</dbReference>
<feature type="domain" description="Major facilitator superfamily (MFS) profile" evidence="9">
    <location>
        <begin position="190"/>
        <end position="634"/>
    </location>
</feature>
<dbReference type="InterPro" id="IPR003663">
    <property type="entry name" value="Sugar/inositol_transpt"/>
</dbReference>
<feature type="compositionally biased region" description="Acidic residues" evidence="7">
    <location>
        <begin position="933"/>
        <end position="947"/>
    </location>
</feature>
<feature type="compositionally biased region" description="Low complexity" evidence="7">
    <location>
        <begin position="830"/>
        <end position="843"/>
    </location>
</feature>
<feature type="transmembrane region" description="Helical" evidence="8">
    <location>
        <begin position="610"/>
        <end position="630"/>
    </location>
</feature>
<keyword evidence="5 8" id="KW-1133">Transmembrane helix</keyword>
<keyword evidence="3" id="KW-0813">Transport</keyword>
<protein>
    <submittedName>
        <fullName evidence="10">Unnamed protein product</fullName>
    </submittedName>
</protein>
<evidence type="ECO:0000256" key="8">
    <source>
        <dbReference type="SAM" id="Phobius"/>
    </source>
</evidence>
<name>A0A9W6YWJ3_AMBMO</name>
<organism evidence="10 11">
    <name type="scientific">Ambrosiozyma monospora</name>
    <name type="common">Yeast</name>
    <name type="synonym">Endomycopsis monosporus</name>
    <dbReference type="NCBI Taxonomy" id="43982"/>
    <lineage>
        <taxon>Eukaryota</taxon>
        <taxon>Fungi</taxon>
        <taxon>Dikarya</taxon>
        <taxon>Ascomycota</taxon>
        <taxon>Saccharomycotina</taxon>
        <taxon>Pichiomycetes</taxon>
        <taxon>Pichiales</taxon>
        <taxon>Pichiaceae</taxon>
        <taxon>Ambrosiozyma</taxon>
    </lineage>
</organism>
<proteinExistence type="inferred from homology"/>
<dbReference type="InterPro" id="IPR036259">
    <property type="entry name" value="MFS_trans_sf"/>
</dbReference>
<dbReference type="PANTHER" id="PTHR48022">
    <property type="entry name" value="PLASTIDIC GLUCOSE TRANSPORTER 4"/>
    <property type="match status" value="1"/>
</dbReference>
<dbReference type="EMBL" id="BSXU01001780">
    <property type="protein sequence ID" value="GMG31024.1"/>
    <property type="molecule type" value="Genomic_DNA"/>
</dbReference>
<feature type="region of interest" description="Disordered" evidence="7">
    <location>
        <begin position="1"/>
        <end position="32"/>
    </location>
</feature>
<evidence type="ECO:0000259" key="9">
    <source>
        <dbReference type="PROSITE" id="PS50850"/>
    </source>
</evidence>
<feature type="transmembrane region" description="Helical" evidence="8">
    <location>
        <begin position="183"/>
        <end position="203"/>
    </location>
</feature>
<comment type="caution">
    <text evidence="10">The sequence shown here is derived from an EMBL/GenBank/DDBJ whole genome shotgun (WGS) entry which is preliminary data.</text>
</comment>
<dbReference type="NCBIfam" id="TIGR00879">
    <property type="entry name" value="SP"/>
    <property type="match status" value="1"/>
</dbReference>
<feature type="compositionally biased region" description="Polar residues" evidence="7">
    <location>
        <begin position="678"/>
        <end position="695"/>
    </location>
</feature>
<dbReference type="PRINTS" id="PR00171">
    <property type="entry name" value="SUGRTRNSPORT"/>
</dbReference>
<evidence type="ECO:0000313" key="10">
    <source>
        <dbReference type="EMBL" id="GMG31024.1"/>
    </source>
</evidence>
<feature type="transmembrane region" description="Helical" evidence="8">
    <location>
        <begin position="292"/>
        <end position="310"/>
    </location>
</feature>
<feature type="region of interest" description="Disordered" evidence="7">
    <location>
        <begin position="890"/>
        <end position="911"/>
    </location>
</feature>
<sequence length="962" mass="106061">MNTSSKKSEMLELDGHSQKGTSNDNVSAPISTTSQINLEDVIRRSEFKEDTTVNTDSIIRQETGEGLRYYQSFHEMSSVPTRTPAYDSYNTTFTTPEIIENTRHQIETEGHRQLQKYIDIDEDSIIRQRVNPNVDYQSDPPYMDMTLGMSSQSMDTKNNFSQHTQHTQHTNITTISQQEHHSATVMALFVGILTAVGGFLYGYDTGVINGLFEMGYVKRTYTNGSGFSAGQQSVATSMLSVGTCLGSLFAPLFSDRIGRRMSVILFSSIIFSIGTIIQLISVSLTFLCVGRLVSGTAVGVISAVIPLYQAEASPKWIRGSVISLYQWAITWGFLVSSGITQVTHKIDDSRCFRIPIAVQLIWGTLLSVGMYMLPESPRFYVKKDNLDDAIISLSRFRRLPPDNESLIEELIEIKAAHDYEMSFGPTSILDCFRNSPSRICQRKRMFTGILCQALQQASGINFIFYYGVNFFVKTGLNNSYWISFITYAVNVVFTIPGIIFVDLWGRRNLFIIGALGMCASNFIIAAVGSTTDSVIANKVMIAFVCLFIAFFASTWGPLAWVLVGELYGLSVRQKAVSLTASTNWLVNFIFAFATPYLVDSGNHTLQLGAKIFFLWGALNFVQFIFAYFFIYETKGLMLEEIDELYKVCPNAMQSSKFKSKLGEGILAFPEDDSKDTQKSITDQSANIGSESTAVASSMPGCHPGFPHPVLSRDGTAASGMDKQVSFLPCSPETQQRSDFDSNSNPSSGQTNLNLMINNIINAPSNIPPSISSISDQDLEFPDFMTQGGAFPELNGDDPTYPPTAATTGVPFDLDMMYSGTRNDYVGNYSTTTTTTTPTRTNNTQSETLGDFSNTNNDYNNVDNAGSGTGTYNYSNGEDLANFLQSLGANTGVQHNNNNNNNNNSNDSYFNTTTASGTITMIRNDYSIPLPVKEEEELEGDDADEESNGESIKNSPSAPTTHR</sequence>
<keyword evidence="6 8" id="KW-0472">Membrane</keyword>
<dbReference type="Pfam" id="PF00083">
    <property type="entry name" value="Sugar_tr"/>
    <property type="match status" value="1"/>
</dbReference>
<comment type="similarity">
    <text evidence="2">Belongs to the major facilitator superfamily. Sugar transporter (TC 2.A.1.1) family.</text>
</comment>
<feature type="transmembrane region" description="Helical" evidence="8">
    <location>
        <begin position="508"/>
        <end position="527"/>
    </location>
</feature>
<feature type="transmembrane region" description="Helical" evidence="8">
    <location>
        <begin position="539"/>
        <end position="563"/>
    </location>
</feature>
<evidence type="ECO:0000256" key="2">
    <source>
        <dbReference type="ARBA" id="ARBA00010992"/>
    </source>
</evidence>
<feature type="compositionally biased region" description="Basic and acidic residues" evidence="7">
    <location>
        <begin position="1"/>
        <end position="17"/>
    </location>
</feature>
<feature type="region of interest" description="Disordered" evidence="7">
    <location>
        <begin position="669"/>
        <end position="698"/>
    </location>
</feature>
<feature type="compositionally biased region" description="Polar residues" evidence="7">
    <location>
        <begin position="18"/>
        <end position="32"/>
    </location>
</feature>
<feature type="region of interest" description="Disordered" evidence="7">
    <location>
        <begin position="927"/>
        <end position="962"/>
    </location>
</feature>
<feature type="region of interest" description="Disordered" evidence="7">
    <location>
        <begin position="828"/>
        <end position="847"/>
    </location>
</feature>
<dbReference type="InterPro" id="IPR050360">
    <property type="entry name" value="MFS_Sugar_Transporters"/>
</dbReference>
<dbReference type="GO" id="GO:0016020">
    <property type="term" value="C:membrane"/>
    <property type="evidence" value="ECO:0007669"/>
    <property type="project" value="UniProtKB-SubCell"/>
</dbReference>
<dbReference type="SUPFAM" id="SSF103473">
    <property type="entry name" value="MFS general substrate transporter"/>
    <property type="match status" value="1"/>
</dbReference>
<dbReference type="GO" id="GO:0005351">
    <property type="term" value="F:carbohydrate:proton symporter activity"/>
    <property type="evidence" value="ECO:0007669"/>
    <property type="project" value="TreeGrafter"/>
</dbReference>
<reference evidence="10" key="1">
    <citation type="submission" date="2023-04" db="EMBL/GenBank/DDBJ databases">
        <title>Ambrosiozyma monospora NBRC 1965.</title>
        <authorList>
            <person name="Ichikawa N."/>
            <person name="Sato H."/>
            <person name="Tonouchi N."/>
        </authorList>
    </citation>
    <scope>NUCLEOTIDE SEQUENCE</scope>
    <source>
        <strain evidence="10">NBRC 1965</strain>
    </source>
</reference>
<feature type="transmembrane region" description="Helical" evidence="8">
    <location>
        <begin position="445"/>
        <end position="468"/>
    </location>
</feature>
<feature type="compositionally biased region" description="Polar residues" evidence="7">
    <location>
        <begin position="731"/>
        <end position="750"/>
    </location>
</feature>
<evidence type="ECO:0000256" key="7">
    <source>
        <dbReference type="SAM" id="MobiDB-lite"/>
    </source>
</evidence>
<dbReference type="PANTHER" id="PTHR48022:SF16">
    <property type="entry name" value="HIGH GLUCOSE SENSOR RGT2-RELATED"/>
    <property type="match status" value="1"/>
</dbReference>
<evidence type="ECO:0000256" key="6">
    <source>
        <dbReference type="ARBA" id="ARBA00023136"/>
    </source>
</evidence>
<evidence type="ECO:0000256" key="5">
    <source>
        <dbReference type="ARBA" id="ARBA00022989"/>
    </source>
</evidence>
<gene>
    <name evidence="10" type="ORF">Amon01_000393000</name>
</gene>
<dbReference type="PROSITE" id="PS50850">
    <property type="entry name" value="MFS"/>
    <property type="match status" value="1"/>
</dbReference>
<feature type="compositionally biased region" description="Polar residues" evidence="7">
    <location>
        <begin position="948"/>
        <end position="962"/>
    </location>
</feature>
<dbReference type="Proteomes" id="UP001165063">
    <property type="component" value="Unassembled WGS sequence"/>
</dbReference>
<dbReference type="PROSITE" id="PS00216">
    <property type="entry name" value="SUGAR_TRANSPORT_1"/>
    <property type="match status" value="1"/>
</dbReference>
<evidence type="ECO:0000256" key="3">
    <source>
        <dbReference type="ARBA" id="ARBA00022448"/>
    </source>
</evidence>
<dbReference type="InterPro" id="IPR005828">
    <property type="entry name" value="MFS_sugar_transport-like"/>
</dbReference>
<comment type="subcellular location">
    <subcellularLocation>
        <location evidence="1">Membrane</location>
        <topology evidence="1">Multi-pass membrane protein</topology>
    </subcellularLocation>
</comment>